<feature type="transmembrane region" description="Helical" evidence="2">
    <location>
        <begin position="153"/>
        <end position="173"/>
    </location>
</feature>
<evidence type="ECO:0000256" key="1">
    <source>
        <dbReference type="SAM" id="MobiDB-lite"/>
    </source>
</evidence>
<gene>
    <name evidence="3" type="ORF">SAMN04488567_0020</name>
</gene>
<dbReference type="AlphaFoldDB" id="A0A1G7JV60"/>
<evidence type="ECO:0000256" key="2">
    <source>
        <dbReference type="SAM" id="Phobius"/>
    </source>
</evidence>
<dbReference type="PANTHER" id="PTHR34219:SF1">
    <property type="entry name" value="PEPSY DOMAIN-CONTAINING PROTEIN"/>
    <property type="match status" value="1"/>
</dbReference>
<sequence>MVAIDTHPPADPGRRARLYRAVWRWHFYAGLYVIPFFLMLAITGMAMLWIAWIDGRDGERNAVTPGEAPLPLSQQAEAAAALWPEGELAQYIAPRADDLAALFRVNTADGPMLAVVDPYTAEVIDAFPRRSGWYDLFENLHAELMIGVTGDRMIEIAASLGVVLLVTGLYLWWPRDGRGLRALVPRLGARGRALWLSLHATVGIWISVALLFFLISGLAWAGIWGGMMVQAWSSFPAGKYDGIPVSSLDHASLNDGGKEVPWALEQTPLPASDPHAGHGGGMAAPAPQGGPSAGAMPGLDRVDAFAREIGFQGRYQLNLPKGETGVWTLSRDSMSTDSPDPTSDRVVHLDRHSGDLLADVRFADYSLMGKAMAVGIALHMGTLGLWSVLANSLVCLAVIFLCLSGVAMWWKRRPAGSLRLAAPPAPRDMPQWNAAVAVALALSLAFPLAGVTLVAALLFDGLVLPRLRPARPGTA</sequence>
<dbReference type="STRING" id="521013.SAMN04488567_0020"/>
<keyword evidence="4" id="KW-1185">Reference proteome</keyword>
<organism evidence="3 4">
    <name type="scientific">Limimaricola pyoseonensis</name>
    <dbReference type="NCBI Taxonomy" id="521013"/>
    <lineage>
        <taxon>Bacteria</taxon>
        <taxon>Pseudomonadati</taxon>
        <taxon>Pseudomonadota</taxon>
        <taxon>Alphaproteobacteria</taxon>
        <taxon>Rhodobacterales</taxon>
        <taxon>Paracoccaceae</taxon>
        <taxon>Limimaricola</taxon>
    </lineage>
</organism>
<feature type="compositionally biased region" description="Low complexity" evidence="1">
    <location>
        <begin position="283"/>
        <end position="293"/>
    </location>
</feature>
<feature type="transmembrane region" description="Helical" evidence="2">
    <location>
        <begin position="27"/>
        <end position="52"/>
    </location>
</feature>
<feature type="region of interest" description="Disordered" evidence="1">
    <location>
        <begin position="267"/>
        <end position="293"/>
    </location>
</feature>
<dbReference type="Proteomes" id="UP000198922">
    <property type="component" value="Unassembled WGS sequence"/>
</dbReference>
<protein>
    <submittedName>
        <fullName evidence="3">Uncharacterized iron-regulated membrane protein</fullName>
    </submittedName>
</protein>
<feature type="transmembrane region" description="Helical" evidence="2">
    <location>
        <begin position="388"/>
        <end position="410"/>
    </location>
</feature>
<accession>A0A1G7JV60</accession>
<dbReference type="PANTHER" id="PTHR34219">
    <property type="entry name" value="IRON-REGULATED INNER MEMBRANE PROTEIN-RELATED"/>
    <property type="match status" value="1"/>
</dbReference>
<feature type="transmembrane region" description="Helical" evidence="2">
    <location>
        <begin position="434"/>
        <end position="459"/>
    </location>
</feature>
<keyword evidence="2" id="KW-0812">Transmembrane</keyword>
<dbReference type="Pfam" id="PF03929">
    <property type="entry name" value="PepSY_TM"/>
    <property type="match status" value="1"/>
</dbReference>
<dbReference type="InterPro" id="IPR005625">
    <property type="entry name" value="PepSY-ass_TM"/>
</dbReference>
<dbReference type="RefSeq" id="WP_090114652.1">
    <property type="nucleotide sequence ID" value="NZ_FNAT01000010.1"/>
</dbReference>
<proteinExistence type="predicted"/>
<dbReference type="OrthoDB" id="9791166at2"/>
<name>A0A1G7JV60_9RHOB</name>
<evidence type="ECO:0000313" key="3">
    <source>
        <dbReference type="EMBL" id="SDF28808.1"/>
    </source>
</evidence>
<feature type="transmembrane region" description="Helical" evidence="2">
    <location>
        <begin position="193"/>
        <end position="220"/>
    </location>
</feature>
<evidence type="ECO:0000313" key="4">
    <source>
        <dbReference type="Proteomes" id="UP000198922"/>
    </source>
</evidence>
<dbReference type="EMBL" id="FNAT01000010">
    <property type="protein sequence ID" value="SDF28808.1"/>
    <property type="molecule type" value="Genomic_DNA"/>
</dbReference>
<keyword evidence="2" id="KW-1133">Transmembrane helix</keyword>
<keyword evidence="2" id="KW-0472">Membrane</keyword>
<reference evidence="4" key="1">
    <citation type="submission" date="2016-10" db="EMBL/GenBank/DDBJ databases">
        <authorList>
            <person name="Varghese N."/>
            <person name="Submissions S."/>
        </authorList>
    </citation>
    <scope>NUCLEOTIDE SEQUENCE [LARGE SCALE GENOMIC DNA]</scope>
    <source>
        <strain evidence="4">DSM 21424</strain>
    </source>
</reference>